<dbReference type="Proteomes" id="UP000002287">
    <property type="component" value="Plasmid pBVIE03"/>
</dbReference>
<reference evidence="1 2" key="1">
    <citation type="submission" date="2007-03" db="EMBL/GenBank/DDBJ databases">
        <title>Complete sequence of plasmid pBVIE03 of Burkholderia vietnamiensis G4.</title>
        <authorList>
            <consortium name="US DOE Joint Genome Institute"/>
            <person name="Copeland A."/>
            <person name="Lucas S."/>
            <person name="Lapidus A."/>
            <person name="Barry K."/>
            <person name="Detter J.C."/>
            <person name="Glavina del Rio T."/>
            <person name="Hammon N."/>
            <person name="Israni S."/>
            <person name="Dalin E."/>
            <person name="Tice H."/>
            <person name="Pitluck S."/>
            <person name="Chain P."/>
            <person name="Malfatti S."/>
            <person name="Shin M."/>
            <person name="Vergez L."/>
            <person name="Schmutz J."/>
            <person name="Larimer F."/>
            <person name="Land M."/>
            <person name="Hauser L."/>
            <person name="Kyrpides N."/>
            <person name="Tiedje J."/>
            <person name="Richardson P."/>
        </authorList>
    </citation>
    <scope>NUCLEOTIDE SEQUENCE [LARGE SCALE GENOMIC DNA]</scope>
    <source>
        <strain evidence="2">G4 / LMG 22486</strain>
        <plasmid evidence="1 2">pBVIE03</plasmid>
    </source>
</reference>
<accession>A4JVT3</accession>
<dbReference type="EMBL" id="CP000619">
    <property type="protein sequence ID" value="ABO60386.1"/>
    <property type="molecule type" value="Genomic_DNA"/>
</dbReference>
<dbReference type="AlphaFoldDB" id="A4JVT3"/>
<evidence type="ECO:0000313" key="2">
    <source>
        <dbReference type="Proteomes" id="UP000002287"/>
    </source>
</evidence>
<dbReference type="KEGG" id="bvi:Bcep1808_7511"/>
<sequence length="129" mass="13962">MLCNPRALATRLHGGRSFPVESDNREPSRSAADGAVFVLRSGGNVLKKAGVSQGSARCTVDDPLCPSLYDGCGCLCDSHLDGTTLDQYRRRAVNAERMLLTLVRSVRSGQVSDELLRSAARVAMEHEEK</sequence>
<geneLocation type="plasmid" evidence="1 2">
    <name>pBVIE03</name>
</geneLocation>
<name>A4JVT3_BURVG</name>
<protein>
    <submittedName>
        <fullName evidence="1">Uncharacterized protein</fullName>
    </submittedName>
</protein>
<keyword evidence="1" id="KW-0614">Plasmid</keyword>
<gene>
    <name evidence="1" type="ordered locus">Bcep1808_7511</name>
</gene>
<proteinExistence type="predicted"/>
<organism evidence="1 2">
    <name type="scientific">Burkholderia vietnamiensis (strain G4 / LMG 22486)</name>
    <name type="common">Burkholderia cepacia (strain R1808)</name>
    <dbReference type="NCBI Taxonomy" id="269482"/>
    <lineage>
        <taxon>Bacteria</taxon>
        <taxon>Pseudomonadati</taxon>
        <taxon>Pseudomonadota</taxon>
        <taxon>Betaproteobacteria</taxon>
        <taxon>Burkholderiales</taxon>
        <taxon>Burkholderiaceae</taxon>
        <taxon>Burkholderia</taxon>
        <taxon>Burkholderia cepacia complex</taxon>
    </lineage>
</organism>
<evidence type="ECO:0000313" key="1">
    <source>
        <dbReference type="EMBL" id="ABO60386.1"/>
    </source>
</evidence>
<dbReference type="HOGENOM" id="CLU_1944710_0_0_4"/>